<dbReference type="InterPro" id="IPR011111">
    <property type="entry name" value="Plasmid_RepB"/>
</dbReference>
<dbReference type="SUPFAM" id="SSF110849">
    <property type="entry name" value="ParB/Sulfiredoxin"/>
    <property type="match status" value="1"/>
</dbReference>
<dbReference type="GO" id="GO:0007059">
    <property type="term" value="P:chromosome segregation"/>
    <property type="evidence" value="ECO:0007669"/>
    <property type="project" value="TreeGrafter"/>
</dbReference>
<organism evidence="2 3">
    <name type="scientific">Trabulsiella guamensis ATCC 49490</name>
    <dbReference type="NCBI Taxonomy" id="1005994"/>
    <lineage>
        <taxon>Bacteria</taxon>
        <taxon>Pseudomonadati</taxon>
        <taxon>Pseudomonadota</taxon>
        <taxon>Gammaproteobacteria</taxon>
        <taxon>Enterobacterales</taxon>
        <taxon>Enterobacteriaceae</taxon>
        <taxon>Trabulsiella</taxon>
    </lineage>
</organism>
<evidence type="ECO:0000313" key="2">
    <source>
        <dbReference type="EMBL" id="KFC06135.1"/>
    </source>
</evidence>
<dbReference type="InterPro" id="IPR003115">
    <property type="entry name" value="ParB_N"/>
</dbReference>
<dbReference type="EMBL" id="JMTB01000085">
    <property type="protein sequence ID" value="KFC06135.1"/>
    <property type="molecule type" value="Genomic_DNA"/>
</dbReference>
<proteinExistence type="predicted"/>
<reference evidence="3" key="1">
    <citation type="submission" date="2014-05" db="EMBL/GenBank/DDBJ databases">
        <title>ATOL: Assembling a taxonomically balanced genome-scale reconstruction of the evolutionary history of the Enterobacteriaceae.</title>
        <authorList>
            <person name="Plunkett G. III"/>
            <person name="Neeno-Eckwall E.C."/>
            <person name="Glasner J.D."/>
            <person name="Perna N.T."/>
        </authorList>
    </citation>
    <scope>NUCLEOTIDE SEQUENCE [LARGE SCALE GENOMIC DNA]</scope>
    <source>
        <strain evidence="3">ATCC 49490</strain>
    </source>
</reference>
<accession>A0A085A7E0</accession>
<evidence type="ECO:0000259" key="1">
    <source>
        <dbReference type="SMART" id="SM00470"/>
    </source>
</evidence>
<dbReference type="Pfam" id="PF02195">
    <property type="entry name" value="ParB_N"/>
    <property type="match status" value="1"/>
</dbReference>
<keyword evidence="3" id="KW-1185">Reference proteome</keyword>
<dbReference type="PANTHER" id="PTHR33375">
    <property type="entry name" value="CHROMOSOME-PARTITIONING PROTEIN PARB-RELATED"/>
    <property type="match status" value="1"/>
</dbReference>
<comment type="caution">
    <text evidence="2">The sequence shown here is derived from an EMBL/GenBank/DDBJ whole genome shotgun (WGS) entry which is preliminary data.</text>
</comment>
<sequence>MISREKIQSIEICKILVANPRERDEFIHNEIKENIYQIGLKRPITVRRICHEEFEYALICGQGRLEAFRQYGESHIPAIVKEVDEETGHLMSLAENIARRSPRATELLESVRQLKNQGLSDRSIGECLGYSTNWVNNITHLLGKGECKLLTAFEAGHIPLYLAVEISRSDDNEIQNALTEALMSGKIKGRQINIIKRIIERRKQGAKGSFNNVFVRNSKQKRYTAEELAELFQKNASEHKDIQLKAKYVREALLVAKEIFKKLLLNEDFCVLLRRNNITDIPEILTDQIKTGGNHHD</sequence>
<feature type="domain" description="ParB-like N-terminal" evidence="1">
    <location>
        <begin position="8"/>
        <end position="97"/>
    </location>
</feature>
<dbReference type="eggNOG" id="COG1475">
    <property type="taxonomic scope" value="Bacteria"/>
</dbReference>
<dbReference type="SUPFAM" id="SSF109709">
    <property type="entry name" value="KorB DNA-binding domain-like"/>
    <property type="match status" value="1"/>
</dbReference>
<protein>
    <submittedName>
        <fullName evidence="2">ParB family chromosome/plasmid partitioning protein</fullName>
    </submittedName>
</protein>
<dbReference type="Gene3D" id="1.10.10.2830">
    <property type="match status" value="1"/>
</dbReference>
<name>A0A085A7E0_9ENTR</name>
<dbReference type="InterPro" id="IPR036086">
    <property type="entry name" value="ParB/Sulfiredoxin_sf"/>
</dbReference>
<dbReference type="RefSeq" id="WP_038157759.1">
    <property type="nucleotide sequence ID" value="NZ_JMTB01000085.1"/>
</dbReference>
<gene>
    <name evidence="2" type="ORF">GTGU_02650</name>
</gene>
<dbReference type="InterPro" id="IPR050336">
    <property type="entry name" value="Chromosome_partition/occlusion"/>
</dbReference>
<dbReference type="SMART" id="SM00470">
    <property type="entry name" value="ParB"/>
    <property type="match status" value="1"/>
</dbReference>
<dbReference type="PANTHER" id="PTHR33375:SF1">
    <property type="entry name" value="CHROMOSOME-PARTITIONING PROTEIN PARB-RELATED"/>
    <property type="match status" value="1"/>
</dbReference>
<dbReference type="Gene3D" id="3.90.1530.30">
    <property type="match status" value="1"/>
</dbReference>
<dbReference type="AlphaFoldDB" id="A0A085A7E0"/>
<evidence type="ECO:0000313" key="3">
    <source>
        <dbReference type="Proteomes" id="UP000028630"/>
    </source>
</evidence>
<dbReference type="Proteomes" id="UP000028630">
    <property type="component" value="Unassembled WGS sequence"/>
</dbReference>
<dbReference type="GO" id="GO:0005694">
    <property type="term" value="C:chromosome"/>
    <property type="evidence" value="ECO:0007669"/>
    <property type="project" value="TreeGrafter"/>
</dbReference>
<dbReference type="Pfam" id="PF07506">
    <property type="entry name" value="RepB"/>
    <property type="match status" value="1"/>
</dbReference>